<feature type="domain" description="Peptidase C14 caspase" evidence="3">
    <location>
        <begin position="94"/>
        <end position="328"/>
    </location>
</feature>
<dbReference type="GO" id="GO:0006508">
    <property type="term" value="P:proteolysis"/>
    <property type="evidence" value="ECO:0007669"/>
    <property type="project" value="InterPro"/>
</dbReference>
<dbReference type="GO" id="GO:0004197">
    <property type="term" value="F:cysteine-type endopeptidase activity"/>
    <property type="evidence" value="ECO:0007669"/>
    <property type="project" value="InterPro"/>
</dbReference>
<gene>
    <name evidence="4" type="ORF">N7532_008225</name>
</gene>
<feature type="compositionally biased region" description="Basic and acidic residues" evidence="1">
    <location>
        <begin position="136"/>
        <end position="151"/>
    </location>
</feature>
<dbReference type="Pfam" id="PF00656">
    <property type="entry name" value="Peptidase_C14"/>
    <property type="match status" value="1"/>
</dbReference>
<organism evidence="4 5">
    <name type="scientific">Penicillium argentinense</name>
    <dbReference type="NCBI Taxonomy" id="1131581"/>
    <lineage>
        <taxon>Eukaryota</taxon>
        <taxon>Fungi</taxon>
        <taxon>Dikarya</taxon>
        <taxon>Ascomycota</taxon>
        <taxon>Pezizomycotina</taxon>
        <taxon>Eurotiomycetes</taxon>
        <taxon>Eurotiomycetidae</taxon>
        <taxon>Eurotiales</taxon>
        <taxon>Aspergillaceae</taxon>
        <taxon>Penicillium</taxon>
    </lineage>
</organism>
<dbReference type="AlphaFoldDB" id="A0A9W9EX68"/>
<dbReference type="RefSeq" id="XP_056471523.1">
    <property type="nucleotide sequence ID" value="XM_056620717.1"/>
</dbReference>
<feature type="transmembrane region" description="Helical" evidence="2">
    <location>
        <begin position="19"/>
        <end position="35"/>
    </location>
</feature>
<keyword evidence="2" id="KW-1133">Transmembrane helix</keyword>
<name>A0A9W9EX68_9EURO</name>
<evidence type="ECO:0000313" key="5">
    <source>
        <dbReference type="Proteomes" id="UP001149074"/>
    </source>
</evidence>
<keyword evidence="2" id="KW-0812">Transmembrane</keyword>
<dbReference type="EMBL" id="JAPQKI010000009">
    <property type="protein sequence ID" value="KAJ5089541.1"/>
    <property type="molecule type" value="Genomic_DNA"/>
</dbReference>
<keyword evidence="5" id="KW-1185">Reference proteome</keyword>
<proteinExistence type="predicted"/>
<dbReference type="GeneID" id="81359696"/>
<reference evidence="4" key="2">
    <citation type="journal article" date="2023" name="IMA Fungus">
        <title>Comparative genomic study of the Penicillium genus elucidates a diverse pangenome and 15 lateral gene transfer events.</title>
        <authorList>
            <person name="Petersen C."/>
            <person name="Sorensen T."/>
            <person name="Nielsen M.R."/>
            <person name="Sondergaard T.E."/>
            <person name="Sorensen J.L."/>
            <person name="Fitzpatrick D.A."/>
            <person name="Frisvad J.C."/>
            <person name="Nielsen K.L."/>
        </authorList>
    </citation>
    <scope>NUCLEOTIDE SEQUENCE</scope>
    <source>
        <strain evidence="4">IBT 30761</strain>
    </source>
</reference>
<feature type="transmembrane region" description="Helical" evidence="2">
    <location>
        <begin position="521"/>
        <end position="545"/>
    </location>
</feature>
<dbReference type="Gene3D" id="3.40.50.1460">
    <property type="match status" value="1"/>
</dbReference>
<accession>A0A9W9EX68</accession>
<protein>
    <recommendedName>
        <fullName evidence="3">Peptidase C14 caspase domain-containing protein</fullName>
    </recommendedName>
</protein>
<evidence type="ECO:0000256" key="2">
    <source>
        <dbReference type="SAM" id="Phobius"/>
    </source>
</evidence>
<sequence length="548" mass="60518">MEWCGPYSEAFLATTKRRAIVILTSILLLAAYVWYRQPVTVRNVGNNVLGRKLHYGGLFNGTWDYQRDKDNLLLDQGECEQAFPALFDEIERAKRDRQSRDMDLSLYWFAQPQGGTLVLYYYSGHGGVAKSGDAAEENKDRNKNVNKSGDKDQQQWRYQFLVPVDFDQSTPYEFRGITEIEISYLLRDTTDQTRNITVILDCCHSGRMAREPSCGGNATPKNLSLQGARYYRDIERLSGGGGGGRAGRQEYVEGNPHAVRIAAAATAETVWEYEYSDGKWTGALSDALIRVLGEAKGHSNSVSWRTTVLRVRELVNAKFPLQRPQVEGPATRCHFSLKEMGSDALHLKMEGDDGLAVIQAGKVAGVREGNVYHVVPFDAATTTTKDSDDQADNIIAEGVVSHVDCFRVVVGLASKNEQLAEIPLEGALACLEQEALNKWPATTHSEILPAALEELIRGSRYLCIARSDEREAAIGRIQRLADLISLRTREGVQIASQWIEPSNDSMSSPVAGTTTLSSRRIFGPAIIVCTVLFGLSAIVLDYGAVSVI</sequence>
<keyword evidence="2" id="KW-0472">Membrane</keyword>
<reference evidence="4" key="1">
    <citation type="submission" date="2022-11" db="EMBL/GenBank/DDBJ databases">
        <authorList>
            <person name="Petersen C."/>
        </authorList>
    </citation>
    <scope>NUCLEOTIDE SEQUENCE</scope>
    <source>
        <strain evidence="4">IBT 30761</strain>
    </source>
</reference>
<dbReference type="Proteomes" id="UP001149074">
    <property type="component" value="Unassembled WGS sequence"/>
</dbReference>
<comment type="caution">
    <text evidence="4">The sequence shown here is derived from an EMBL/GenBank/DDBJ whole genome shotgun (WGS) entry which is preliminary data.</text>
</comment>
<evidence type="ECO:0000259" key="3">
    <source>
        <dbReference type="Pfam" id="PF00656"/>
    </source>
</evidence>
<evidence type="ECO:0000313" key="4">
    <source>
        <dbReference type="EMBL" id="KAJ5089541.1"/>
    </source>
</evidence>
<feature type="region of interest" description="Disordered" evidence="1">
    <location>
        <begin position="131"/>
        <end position="151"/>
    </location>
</feature>
<evidence type="ECO:0000256" key="1">
    <source>
        <dbReference type="SAM" id="MobiDB-lite"/>
    </source>
</evidence>
<dbReference type="InterPro" id="IPR011600">
    <property type="entry name" value="Pept_C14_caspase"/>
</dbReference>
<dbReference type="OrthoDB" id="3223806at2759"/>